<keyword evidence="2" id="KW-0560">Oxidoreductase</keyword>
<reference evidence="4" key="1">
    <citation type="submission" date="2019-01" db="EMBL/GenBank/DDBJ databases">
        <title>Colletotrichum abscissum LGMF1257.</title>
        <authorList>
            <person name="Baroncelli R."/>
        </authorList>
    </citation>
    <scope>NUCLEOTIDE SEQUENCE</scope>
    <source>
        <strain evidence="4">Ca142</strain>
    </source>
</reference>
<dbReference type="PRINTS" id="PR00081">
    <property type="entry name" value="GDHRDH"/>
</dbReference>
<gene>
    <name evidence="4" type="ORF">CABS02_09257</name>
</gene>
<sequence>MVKPFVLSDDESGRLASGAKAASKSCRLLNRLTAAAYWMAGLKAEVLTPSTLTVSQIPPPPPPPPPPGSYTELHKYENLAGPGDARPTALQIVQDQDLVGRLPHKVILVTGVSSGLGIETLKALAATGVTVYGTARDLSKARAALDNNEDGEGESLASAPNVHLLEMDLASLDSVRAAAAEFKRRSDRLDILINNAGVMYTPEGSRTRDGFEMQFGVNHLAHFLLFTELRDLMASSSTPGSAARVVNVTSSGHRLQGMNWSDVNFVSPGAYEGYRAYGQSKTANILMANGVDRRYRARVGGGGIHGYSVHPGTAMTGLQVGVKEQMEALRGNEAAWRTVKSPAQGAATAVLAALGKEFEGRGPFYLEDCEVKGETGENLGWAGEGYASWAWDRGEEERLWALSLEMVGLPEEAGGDW</sequence>
<dbReference type="GO" id="GO:0016491">
    <property type="term" value="F:oxidoreductase activity"/>
    <property type="evidence" value="ECO:0007669"/>
    <property type="project" value="UniProtKB-KW"/>
</dbReference>
<accession>A0A9P9XBE2</accession>
<dbReference type="AlphaFoldDB" id="A0A9P9XBE2"/>
<comment type="similarity">
    <text evidence="1">Belongs to the short-chain dehydrogenases/reductases (SDR) family.</text>
</comment>
<proteinExistence type="inferred from homology"/>
<evidence type="ECO:0000256" key="3">
    <source>
        <dbReference type="SAM" id="MobiDB-lite"/>
    </source>
</evidence>
<name>A0A9P9XBE2_9PEZI</name>
<dbReference type="Pfam" id="PF00106">
    <property type="entry name" value="adh_short"/>
    <property type="match status" value="1"/>
</dbReference>
<comment type="caution">
    <text evidence="4">The sequence shown here is derived from an EMBL/GenBank/DDBJ whole genome shotgun (WGS) entry which is preliminary data.</text>
</comment>
<organism evidence="4 5">
    <name type="scientific">Colletotrichum abscissum</name>
    <dbReference type="NCBI Taxonomy" id="1671311"/>
    <lineage>
        <taxon>Eukaryota</taxon>
        <taxon>Fungi</taxon>
        <taxon>Dikarya</taxon>
        <taxon>Ascomycota</taxon>
        <taxon>Pezizomycotina</taxon>
        <taxon>Sordariomycetes</taxon>
        <taxon>Hypocreomycetidae</taxon>
        <taxon>Glomerellales</taxon>
        <taxon>Glomerellaceae</taxon>
        <taxon>Colletotrichum</taxon>
        <taxon>Colletotrichum acutatum species complex</taxon>
    </lineage>
</organism>
<dbReference type="InterPro" id="IPR036291">
    <property type="entry name" value="NAD(P)-bd_dom_sf"/>
</dbReference>
<keyword evidence="5" id="KW-1185">Reference proteome</keyword>
<feature type="region of interest" description="Disordered" evidence="3">
    <location>
        <begin position="53"/>
        <end position="72"/>
    </location>
</feature>
<dbReference type="Gene3D" id="3.40.50.720">
    <property type="entry name" value="NAD(P)-binding Rossmann-like Domain"/>
    <property type="match status" value="1"/>
</dbReference>
<protein>
    <recommendedName>
        <fullName evidence="6">Short-chain dehydrogenase</fullName>
    </recommendedName>
</protein>
<evidence type="ECO:0000313" key="4">
    <source>
        <dbReference type="EMBL" id="KAI3545719.1"/>
    </source>
</evidence>
<dbReference type="Proteomes" id="UP001056436">
    <property type="component" value="Unassembled WGS sequence"/>
</dbReference>
<evidence type="ECO:0008006" key="6">
    <source>
        <dbReference type="Google" id="ProtNLM"/>
    </source>
</evidence>
<dbReference type="EMBL" id="SDAQ01000060">
    <property type="protein sequence ID" value="KAI3545719.1"/>
    <property type="molecule type" value="Genomic_DNA"/>
</dbReference>
<dbReference type="OrthoDB" id="191139at2759"/>
<feature type="compositionally biased region" description="Pro residues" evidence="3">
    <location>
        <begin position="57"/>
        <end position="68"/>
    </location>
</feature>
<dbReference type="SUPFAM" id="SSF51735">
    <property type="entry name" value="NAD(P)-binding Rossmann-fold domains"/>
    <property type="match status" value="1"/>
</dbReference>
<dbReference type="InterPro" id="IPR002347">
    <property type="entry name" value="SDR_fam"/>
</dbReference>
<evidence type="ECO:0000256" key="1">
    <source>
        <dbReference type="ARBA" id="ARBA00006484"/>
    </source>
</evidence>
<dbReference type="PANTHER" id="PTHR24320:SF272">
    <property type="entry name" value="NAD(P)-BINDING ROSSMANN-FOLD SUPERFAMILY PROTEIN"/>
    <property type="match status" value="1"/>
</dbReference>
<evidence type="ECO:0000256" key="2">
    <source>
        <dbReference type="ARBA" id="ARBA00023002"/>
    </source>
</evidence>
<dbReference type="PANTHER" id="PTHR24320">
    <property type="entry name" value="RETINOL DEHYDROGENASE"/>
    <property type="match status" value="1"/>
</dbReference>
<evidence type="ECO:0000313" key="5">
    <source>
        <dbReference type="Proteomes" id="UP001056436"/>
    </source>
</evidence>